<dbReference type="AlphaFoldDB" id="A0A1H5F7M3"/>
<evidence type="ECO:0000313" key="2">
    <source>
        <dbReference type="Proteomes" id="UP000242849"/>
    </source>
</evidence>
<name>A0A1H5F7M3_PSEAG</name>
<protein>
    <submittedName>
        <fullName evidence="1">Uncharacterized protein</fullName>
    </submittedName>
</protein>
<organism evidence="1 2">
    <name type="scientific">Pseudomonas anguilliseptica</name>
    <dbReference type="NCBI Taxonomy" id="53406"/>
    <lineage>
        <taxon>Bacteria</taxon>
        <taxon>Pseudomonadati</taxon>
        <taxon>Pseudomonadota</taxon>
        <taxon>Gammaproteobacteria</taxon>
        <taxon>Pseudomonadales</taxon>
        <taxon>Pseudomonadaceae</taxon>
        <taxon>Pseudomonas</taxon>
    </lineage>
</organism>
<reference evidence="2" key="1">
    <citation type="submission" date="2016-10" db="EMBL/GenBank/DDBJ databases">
        <authorList>
            <person name="Varghese N."/>
            <person name="Submissions S."/>
        </authorList>
    </citation>
    <scope>NUCLEOTIDE SEQUENCE [LARGE SCALE GENOMIC DNA]</scope>
    <source>
        <strain evidence="2">DSM 12111</strain>
    </source>
</reference>
<dbReference type="Proteomes" id="UP000242849">
    <property type="component" value="Unassembled WGS sequence"/>
</dbReference>
<gene>
    <name evidence="1" type="ORF">SAMN05421553_3801</name>
</gene>
<keyword evidence="2" id="KW-1185">Reference proteome</keyword>
<dbReference type="EMBL" id="FNSC01000001">
    <property type="protein sequence ID" value="SED99425.1"/>
    <property type="molecule type" value="Genomic_DNA"/>
</dbReference>
<sequence length="200" mass="20767">MAYGWSTWMAVTAAPPAKADSSEALLGTNDTKYITPLGLDAVLDVRLPLAAVIKRMTATQASSSTTPANITELFAAMEANAVYEVEAFVTFQSAATTTGLGLGFTSPTGCRPQLEITVPITSTAAASQFRTIFPNATALESGEVLSTGVTAINSNHTAHVRGVIANGANAGNFQLRFRSEVASSAITLQIGSTLILRKIG</sequence>
<accession>A0A1H5F7M3</accession>
<proteinExistence type="predicted"/>
<evidence type="ECO:0000313" key="1">
    <source>
        <dbReference type="EMBL" id="SED99425.1"/>
    </source>
</evidence>
<dbReference type="STRING" id="53406.SAMN05421553_3801"/>